<evidence type="ECO:0000313" key="13">
    <source>
        <dbReference type="Proteomes" id="UP001165962"/>
    </source>
</evidence>
<accession>A0ABX0J621</accession>
<evidence type="ECO:0000256" key="2">
    <source>
        <dbReference type="ARBA" id="ARBA00012438"/>
    </source>
</evidence>
<evidence type="ECO:0000313" key="12">
    <source>
        <dbReference type="EMBL" id="NHN31784.1"/>
    </source>
</evidence>
<dbReference type="Gene3D" id="3.40.50.2300">
    <property type="match status" value="1"/>
</dbReference>
<dbReference type="InterPro" id="IPR001789">
    <property type="entry name" value="Sig_transdc_resp-reg_receiver"/>
</dbReference>
<evidence type="ECO:0000256" key="1">
    <source>
        <dbReference type="ARBA" id="ARBA00000085"/>
    </source>
</evidence>
<dbReference type="SUPFAM" id="SSF52172">
    <property type="entry name" value="CheY-like"/>
    <property type="match status" value="1"/>
</dbReference>
<evidence type="ECO:0000256" key="7">
    <source>
        <dbReference type="ARBA" id="ARBA00022840"/>
    </source>
</evidence>
<dbReference type="Pfam" id="PF00512">
    <property type="entry name" value="HisKA"/>
    <property type="match status" value="1"/>
</dbReference>
<dbReference type="EC" id="2.7.13.3" evidence="2"/>
<dbReference type="Gene3D" id="3.30.565.10">
    <property type="entry name" value="Histidine kinase-like ATPase, C-terminal domain"/>
    <property type="match status" value="1"/>
</dbReference>
<evidence type="ECO:0000256" key="6">
    <source>
        <dbReference type="ARBA" id="ARBA00022777"/>
    </source>
</evidence>
<dbReference type="InterPro" id="IPR036097">
    <property type="entry name" value="HisK_dim/P_sf"/>
</dbReference>
<dbReference type="Gene3D" id="1.10.287.130">
    <property type="match status" value="1"/>
</dbReference>
<sequence>MNKPVKKEPIFYRGLEEAAEQILITISQLINANTFFVASNETEPATIIKARNQSEHLVEAGAVWTYVQSCCALVINQLAQGLTLHEVNLATMEIGNSLRNDEDGCTLIGVPITLKSGHIYGVLCAMDRNRGCFKEMDMTLLTSMAGFLSHVIELEQTVAHKARFLDMISHEIRTPLNGMLGMTTLLQDTGLTEEQKEYAMIIQTSGQSLLAVLNDVLDLSKIEAGKMSLDIQPFDIHGCIEDVLDLFASKMDTSKIELLSDVDSNIPAMLVGDSTRIRQVLVNLVSNALKFTEAGEIIVTVKLAGSNEGDSYSSNEGNPQEEELTLLVYVKDTGAGIPLEKMDLLFQSFSQIPSSKPGMHKEGTGLGLMISKQLVELMQGRIWAESSLGQGSTFCFTLQVQDGQMATNDEEKQRLYDKKVLIVDDHETMLTTLKRTLEKWGMSVETTTSAAEALVWLEQGDTFDMAIIDQNMPEMDGLLLAKRIRESYGLSDLPILMLAAFGKDFYTSADSDLYNTKLKKPVNTRRLLAEIIACLRGRP</sequence>
<dbReference type="InterPro" id="IPR004358">
    <property type="entry name" value="Sig_transdc_His_kin-like_C"/>
</dbReference>
<dbReference type="InterPro" id="IPR036890">
    <property type="entry name" value="HATPase_C_sf"/>
</dbReference>
<keyword evidence="8" id="KW-0902">Two-component regulatory system</keyword>
<dbReference type="Pfam" id="PF00072">
    <property type="entry name" value="Response_reg"/>
    <property type="match status" value="1"/>
</dbReference>
<dbReference type="InterPro" id="IPR003661">
    <property type="entry name" value="HisK_dim/P_dom"/>
</dbReference>
<evidence type="ECO:0000256" key="3">
    <source>
        <dbReference type="ARBA" id="ARBA00022553"/>
    </source>
</evidence>
<reference evidence="12" key="1">
    <citation type="submission" date="2020-03" db="EMBL/GenBank/DDBJ databases">
        <title>Draft sequencing of Paenibacilllus sp. S3N08.</title>
        <authorList>
            <person name="Kim D.-U."/>
        </authorList>
    </citation>
    <scope>NUCLEOTIDE SEQUENCE</scope>
    <source>
        <strain evidence="12">S3N08</strain>
    </source>
</reference>
<dbReference type="SUPFAM" id="SSF47384">
    <property type="entry name" value="Homodimeric domain of signal transducing histidine kinase"/>
    <property type="match status" value="1"/>
</dbReference>
<dbReference type="PROSITE" id="PS50109">
    <property type="entry name" value="HIS_KIN"/>
    <property type="match status" value="1"/>
</dbReference>
<dbReference type="InterPro" id="IPR029016">
    <property type="entry name" value="GAF-like_dom_sf"/>
</dbReference>
<organism evidence="12 13">
    <name type="scientific">Paenibacillus agricola</name>
    <dbReference type="NCBI Taxonomy" id="2716264"/>
    <lineage>
        <taxon>Bacteria</taxon>
        <taxon>Bacillati</taxon>
        <taxon>Bacillota</taxon>
        <taxon>Bacilli</taxon>
        <taxon>Bacillales</taxon>
        <taxon>Paenibacillaceae</taxon>
        <taxon>Paenibacillus</taxon>
    </lineage>
</organism>
<dbReference type="CDD" id="cd17546">
    <property type="entry name" value="REC_hyHK_CKI1_RcsC-like"/>
    <property type="match status" value="1"/>
</dbReference>
<dbReference type="PANTHER" id="PTHR45339">
    <property type="entry name" value="HYBRID SIGNAL TRANSDUCTION HISTIDINE KINASE J"/>
    <property type="match status" value="1"/>
</dbReference>
<dbReference type="InterPro" id="IPR011006">
    <property type="entry name" value="CheY-like_superfamily"/>
</dbReference>
<dbReference type="CDD" id="cd00082">
    <property type="entry name" value="HisKA"/>
    <property type="match status" value="1"/>
</dbReference>
<evidence type="ECO:0000256" key="9">
    <source>
        <dbReference type="PROSITE-ProRule" id="PRU00169"/>
    </source>
</evidence>
<dbReference type="PANTHER" id="PTHR45339:SF1">
    <property type="entry name" value="HYBRID SIGNAL TRANSDUCTION HISTIDINE KINASE J"/>
    <property type="match status" value="1"/>
</dbReference>
<comment type="catalytic activity">
    <reaction evidence="1">
        <text>ATP + protein L-histidine = ADP + protein N-phospho-L-histidine.</text>
        <dbReference type="EC" id="2.7.13.3"/>
    </reaction>
</comment>
<protein>
    <recommendedName>
        <fullName evidence="2">histidine kinase</fullName>
        <ecNumber evidence="2">2.7.13.3</ecNumber>
    </recommendedName>
</protein>
<dbReference type="Proteomes" id="UP001165962">
    <property type="component" value="Unassembled WGS sequence"/>
</dbReference>
<dbReference type="SUPFAM" id="SSF55874">
    <property type="entry name" value="ATPase domain of HSP90 chaperone/DNA topoisomerase II/histidine kinase"/>
    <property type="match status" value="1"/>
</dbReference>
<keyword evidence="4" id="KW-0808">Transferase</keyword>
<dbReference type="InterPro" id="IPR003594">
    <property type="entry name" value="HATPase_dom"/>
</dbReference>
<dbReference type="PRINTS" id="PR00344">
    <property type="entry name" value="BCTRLSENSOR"/>
</dbReference>
<dbReference type="SUPFAM" id="SSF55781">
    <property type="entry name" value="GAF domain-like"/>
    <property type="match status" value="1"/>
</dbReference>
<evidence type="ECO:0000256" key="4">
    <source>
        <dbReference type="ARBA" id="ARBA00022679"/>
    </source>
</evidence>
<dbReference type="SMART" id="SM00388">
    <property type="entry name" value="HisKA"/>
    <property type="match status" value="1"/>
</dbReference>
<keyword evidence="7" id="KW-0067">ATP-binding</keyword>
<dbReference type="SMART" id="SM00448">
    <property type="entry name" value="REC"/>
    <property type="match status" value="1"/>
</dbReference>
<evidence type="ECO:0000256" key="5">
    <source>
        <dbReference type="ARBA" id="ARBA00022741"/>
    </source>
</evidence>
<gene>
    <name evidence="12" type="ORF">G9U52_18270</name>
</gene>
<keyword evidence="6" id="KW-0418">Kinase</keyword>
<comment type="caution">
    <text evidence="12">The sequence shown here is derived from an EMBL/GenBank/DDBJ whole genome shotgun (WGS) entry which is preliminary data.</text>
</comment>
<evidence type="ECO:0000256" key="8">
    <source>
        <dbReference type="ARBA" id="ARBA00023012"/>
    </source>
</evidence>
<dbReference type="CDD" id="cd16922">
    <property type="entry name" value="HATPase_EvgS-ArcB-TorS-like"/>
    <property type="match status" value="1"/>
</dbReference>
<feature type="domain" description="Histidine kinase" evidence="10">
    <location>
        <begin position="167"/>
        <end position="402"/>
    </location>
</feature>
<keyword evidence="13" id="KW-1185">Reference proteome</keyword>
<dbReference type="SMART" id="SM00387">
    <property type="entry name" value="HATPase_c"/>
    <property type="match status" value="1"/>
</dbReference>
<name>A0ABX0J621_9BACL</name>
<keyword evidence="3 9" id="KW-0597">Phosphoprotein</keyword>
<dbReference type="InterPro" id="IPR005467">
    <property type="entry name" value="His_kinase_dom"/>
</dbReference>
<feature type="domain" description="Response regulatory" evidence="11">
    <location>
        <begin position="419"/>
        <end position="535"/>
    </location>
</feature>
<dbReference type="PROSITE" id="PS50110">
    <property type="entry name" value="RESPONSE_REGULATORY"/>
    <property type="match status" value="1"/>
</dbReference>
<evidence type="ECO:0000259" key="10">
    <source>
        <dbReference type="PROSITE" id="PS50109"/>
    </source>
</evidence>
<proteinExistence type="predicted"/>
<feature type="modified residue" description="4-aspartylphosphate" evidence="9">
    <location>
        <position position="469"/>
    </location>
</feature>
<evidence type="ECO:0000259" key="11">
    <source>
        <dbReference type="PROSITE" id="PS50110"/>
    </source>
</evidence>
<keyword evidence="5" id="KW-0547">Nucleotide-binding</keyword>
<dbReference type="Pfam" id="PF02518">
    <property type="entry name" value="HATPase_c"/>
    <property type="match status" value="1"/>
</dbReference>
<dbReference type="Gene3D" id="3.30.450.40">
    <property type="match status" value="1"/>
</dbReference>
<dbReference type="EMBL" id="JAAOIW010000006">
    <property type="protein sequence ID" value="NHN31784.1"/>
    <property type="molecule type" value="Genomic_DNA"/>
</dbReference>